<keyword evidence="3" id="KW-1185">Reference proteome</keyword>
<feature type="compositionally biased region" description="Basic and acidic residues" evidence="1">
    <location>
        <begin position="31"/>
        <end position="47"/>
    </location>
</feature>
<accession>A0A8S3W9J0</accession>
<feature type="region of interest" description="Disordered" evidence="1">
    <location>
        <begin position="31"/>
        <end position="70"/>
    </location>
</feature>
<evidence type="ECO:0000256" key="1">
    <source>
        <dbReference type="SAM" id="MobiDB-lite"/>
    </source>
</evidence>
<organism evidence="2 3">
    <name type="scientific">Parnassius apollo</name>
    <name type="common">Apollo butterfly</name>
    <name type="synonym">Papilio apollo</name>
    <dbReference type="NCBI Taxonomy" id="110799"/>
    <lineage>
        <taxon>Eukaryota</taxon>
        <taxon>Metazoa</taxon>
        <taxon>Ecdysozoa</taxon>
        <taxon>Arthropoda</taxon>
        <taxon>Hexapoda</taxon>
        <taxon>Insecta</taxon>
        <taxon>Pterygota</taxon>
        <taxon>Neoptera</taxon>
        <taxon>Endopterygota</taxon>
        <taxon>Lepidoptera</taxon>
        <taxon>Glossata</taxon>
        <taxon>Ditrysia</taxon>
        <taxon>Papilionoidea</taxon>
        <taxon>Papilionidae</taxon>
        <taxon>Parnassiinae</taxon>
        <taxon>Parnassini</taxon>
        <taxon>Parnassius</taxon>
        <taxon>Parnassius</taxon>
    </lineage>
</organism>
<dbReference type="EMBL" id="CAJQZP010000212">
    <property type="protein sequence ID" value="CAG4947373.1"/>
    <property type="molecule type" value="Genomic_DNA"/>
</dbReference>
<feature type="compositionally biased region" description="Low complexity" evidence="1">
    <location>
        <begin position="135"/>
        <end position="144"/>
    </location>
</feature>
<evidence type="ECO:0000313" key="3">
    <source>
        <dbReference type="Proteomes" id="UP000691718"/>
    </source>
</evidence>
<feature type="compositionally biased region" description="Pro residues" evidence="1">
    <location>
        <begin position="161"/>
        <end position="170"/>
    </location>
</feature>
<dbReference type="AlphaFoldDB" id="A0A8S3W9J0"/>
<reference evidence="2" key="1">
    <citation type="submission" date="2021-04" db="EMBL/GenBank/DDBJ databases">
        <authorList>
            <person name="Tunstrom K."/>
        </authorList>
    </citation>
    <scope>NUCLEOTIDE SEQUENCE</scope>
</reference>
<comment type="caution">
    <text evidence="2">The sequence shown here is derived from an EMBL/GenBank/DDBJ whole genome shotgun (WGS) entry which is preliminary data.</text>
</comment>
<feature type="compositionally biased region" description="Basic residues" evidence="1">
    <location>
        <begin position="117"/>
        <end position="130"/>
    </location>
</feature>
<protein>
    <submittedName>
        <fullName evidence="2">(apollo) hypothetical protein</fullName>
    </submittedName>
</protein>
<gene>
    <name evidence="2" type="ORF">PAPOLLO_LOCUS3595</name>
</gene>
<evidence type="ECO:0000313" key="2">
    <source>
        <dbReference type="EMBL" id="CAG4947373.1"/>
    </source>
</evidence>
<feature type="compositionally biased region" description="Basic residues" evidence="1">
    <location>
        <begin position="150"/>
        <end position="159"/>
    </location>
</feature>
<name>A0A8S3W9J0_PARAO</name>
<sequence length="170" mass="19045">MALWACRKTSSQQQLRSELIFAVNSTFSERKVGARERDDDGPSDRPRAAAVAARSSHLETGPAHPKYRHRITYSRRQCDTAYGAVGETSRDRFLNMSVKLGKFPRGSGVRRVGGGRGRFRRGPGGRRPRERRAAAADPRAPAARLFTRSFPHRRCRRAQPRGPPPVAARR</sequence>
<dbReference type="Proteomes" id="UP000691718">
    <property type="component" value="Unassembled WGS sequence"/>
</dbReference>
<proteinExistence type="predicted"/>
<feature type="region of interest" description="Disordered" evidence="1">
    <location>
        <begin position="105"/>
        <end position="170"/>
    </location>
</feature>